<dbReference type="SUPFAM" id="SSF47413">
    <property type="entry name" value="lambda repressor-like DNA-binding domains"/>
    <property type="match status" value="1"/>
</dbReference>
<accession>A0ABV0A288</accession>
<feature type="domain" description="HTH cro/C1-type" evidence="4">
    <location>
        <begin position="40"/>
        <end position="75"/>
    </location>
</feature>
<dbReference type="PANTHER" id="PTHR36511:SF6">
    <property type="entry name" value="TRANSCRIPTIONAL REGULATOR"/>
    <property type="match status" value="1"/>
</dbReference>
<evidence type="ECO:0000256" key="1">
    <source>
        <dbReference type="ARBA" id="ARBA00023015"/>
    </source>
</evidence>
<dbReference type="InterPro" id="IPR001387">
    <property type="entry name" value="Cro/C1-type_HTH"/>
</dbReference>
<dbReference type="EMBL" id="JAQYXP010000004">
    <property type="protein sequence ID" value="MEN3237928.1"/>
    <property type="molecule type" value="Genomic_DNA"/>
</dbReference>
<dbReference type="PROSITE" id="PS50943">
    <property type="entry name" value="HTH_CROC1"/>
    <property type="match status" value="1"/>
</dbReference>
<reference evidence="5 6" key="1">
    <citation type="journal article" date="2023" name="PLoS ONE">
        <title>Complete genome assembly of Hawai'i environmental nontuberculous mycobacteria reveals unexpected co-isolation with methylobacteria.</title>
        <authorList>
            <person name="Hendrix J."/>
            <person name="Epperson L.E."/>
            <person name="Tong E.I."/>
            <person name="Chan Y.L."/>
            <person name="Hasan N.A."/>
            <person name="Dawrs S.N."/>
            <person name="Norton G.J."/>
            <person name="Virdi R."/>
            <person name="Crooks J.L."/>
            <person name="Chan E.D."/>
            <person name="Honda J.R."/>
            <person name="Strong M."/>
        </authorList>
    </citation>
    <scope>NUCLEOTIDE SEQUENCE [LARGE SCALE GENOMIC DNA]</scope>
    <source>
        <strain evidence="5 6">NJH_HI04-1</strain>
    </source>
</reference>
<gene>
    <name evidence="5" type="ORF">PUR29_31155</name>
</gene>
<evidence type="ECO:0000313" key="6">
    <source>
        <dbReference type="Proteomes" id="UP001407347"/>
    </source>
</evidence>
<evidence type="ECO:0000259" key="4">
    <source>
        <dbReference type="PROSITE" id="PS50943"/>
    </source>
</evidence>
<organism evidence="5 6">
    <name type="scientific">Methylobacterium ajmalii</name>
    <dbReference type="NCBI Taxonomy" id="2738439"/>
    <lineage>
        <taxon>Bacteria</taxon>
        <taxon>Pseudomonadati</taxon>
        <taxon>Pseudomonadota</taxon>
        <taxon>Alphaproteobacteria</taxon>
        <taxon>Hyphomicrobiales</taxon>
        <taxon>Methylobacteriaceae</taxon>
        <taxon>Methylobacterium</taxon>
    </lineage>
</organism>
<dbReference type="Pfam" id="PF01381">
    <property type="entry name" value="HTH_3"/>
    <property type="match status" value="1"/>
</dbReference>
<sequence length="101" mass="11126">MDDAMFNDLTRSLEQAAAHARGETVPGLHVHVHVPREVDVAAIRKATDLSQDVFARRIGVAVGTLRNWEQGRRKPEGPARVLLALLERNPRLVEETLGAQG</sequence>
<proteinExistence type="predicted"/>
<dbReference type="InterPro" id="IPR052359">
    <property type="entry name" value="HTH-type_reg/antitoxin"/>
</dbReference>
<dbReference type="CDD" id="cd00093">
    <property type="entry name" value="HTH_XRE"/>
    <property type="match status" value="1"/>
</dbReference>
<evidence type="ECO:0000313" key="5">
    <source>
        <dbReference type="EMBL" id="MEN3237928.1"/>
    </source>
</evidence>
<dbReference type="Proteomes" id="UP001407347">
    <property type="component" value="Unassembled WGS sequence"/>
</dbReference>
<keyword evidence="1" id="KW-0805">Transcription regulation</keyword>
<keyword evidence="3" id="KW-0804">Transcription</keyword>
<name>A0ABV0A288_9HYPH</name>
<dbReference type="InterPro" id="IPR010982">
    <property type="entry name" value="Lambda_DNA-bd_dom_sf"/>
</dbReference>
<dbReference type="RefSeq" id="WP_346013441.1">
    <property type="nucleotide sequence ID" value="NZ_JAQYXP010000004.1"/>
</dbReference>
<protein>
    <submittedName>
        <fullName evidence="5">Helix-turn-helix domain-containing protein</fullName>
    </submittedName>
</protein>
<dbReference type="Gene3D" id="1.10.260.40">
    <property type="entry name" value="lambda repressor-like DNA-binding domains"/>
    <property type="match status" value="1"/>
</dbReference>
<keyword evidence="2" id="KW-0238">DNA-binding</keyword>
<evidence type="ECO:0000256" key="2">
    <source>
        <dbReference type="ARBA" id="ARBA00023125"/>
    </source>
</evidence>
<dbReference type="PANTHER" id="PTHR36511">
    <property type="entry name" value="MERR FAMILY BACTERIAL REGULATORY PROTEIN"/>
    <property type="match status" value="1"/>
</dbReference>
<dbReference type="SMART" id="SM00530">
    <property type="entry name" value="HTH_XRE"/>
    <property type="match status" value="1"/>
</dbReference>
<comment type="caution">
    <text evidence="5">The sequence shown here is derived from an EMBL/GenBank/DDBJ whole genome shotgun (WGS) entry which is preliminary data.</text>
</comment>
<evidence type="ECO:0000256" key="3">
    <source>
        <dbReference type="ARBA" id="ARBA00023163"/>
    </source>
</evidence>
<keyword evidence="6" id="KW-1185">Reference proteome</keyword>